<feature type="region of interest" description="Disordered" evidence="1">
    <location>
        <begin position="588"/>
        <end position="607"/>
    </location>
</feature>
<comment type="caution">
    <text evidence="2">The sequence shown here is derived from an EMBL/GenBank/DDBJ whole genome shotgun (WGS) entry which is preliminary data.</text>
</comment>
<gene>
    <name evidence="2" type="ORF">LSCM1_02815</name>
</gene>
<evidence type="ECO:0000313" key="2">
    <source>
        <dbReference type="EMBL" id="KAG5469589.1"/>
    </source>
</evidence>
<reference evidence="3" key="2">
    <citation type="journal article" date="2021" name="Sci. Data">
        <title>Chromosome-scale genome sequencing, assembly and annotation of six genomes from subfamily Leishmaniinae.</title>
        <authorList>
            <person name="Almutairi H."/>
            <person name="Urbaniak M.D."/>
            <person name="Bates M.D."/>
            <person name="Jariyapan N."/>
            <person name="Kwakye-Nuako G."/>
            <person name="Thomaz Soccol V."/>
            <person name="Al-Salem W.S."/>
            <person name="Dillon R.J."/>
            <person name="Bates P.A."/>
            <person name="Gatherer D."/>
        </authorList>
    </citation>
    <scope>NUCLEOTIDE SEQUENCE [LARGE SCALE GENOMIC DNA]</scope>
</reference>
<evidence type="ECO:0000256" key="1">
    <source>
        <dbReference type="SAM" id="MobiDB-lite"/>
    </source>
</evidence>
<protein>
    <submittedName>
        <fullName evidence="2">Uncharacterized protein</fullName>
    </submittedName>
</protein>
<dbReference type="KEGG" id="lmat:92512899"/>
<feature type="compositionally biased region" description="Polar residues" evidence="1">
    <location>
        <begin position="18"/>
        <end position="28"/>
    </location>
</feature>
<dbReference type="OrthoDB" id="264767at2759"/>
<reference evidence="3" key="1">
    <citation type="journal article" date="2021" name="Microbiol. Resour. Announc.">
        <title>LGAAP: Leishmaniinae Genome Assembly and Annotation Pipeline.</title>
        <authorList>
            <person name="Almutairi H."/>
            <person name="Urbaniak M.D."/>
            <person name="Bates M.D."/>
            <person name="Jariyapan N."/>
            <person name="Kwakye-Nuako G."/>
            <person name="Thomaz-Soccol V."/>
            <person name="Al-Salem W.S."/>
            <person name="Dillon R.J."/>
            <person name="Bates P.A."/>
            <person name="Gatherer D."/>
        </authorList>
    </citation>
    <scope>NUCLEOTIDE SEQUENCE [LARGE SCALE GENOMIC DNA]</scope>
</reference>
<feature type="region of interest" description="Disordered" evidence="1">
    <location>
        <begin position="1"/>
        <end position="29"/>
    </location>
</feature>
<accession>A0A836GAA7</accession>
<dbReference type="RefSeq" id="XP_067175762.1">
    <property type="nucleotide sequence ID" value="XM_067320387.1"/>
</dbReference>
<feature type="compositionally biased region" description="Polar residues" evidence="1">
    <location>
        <begin position="298"/>
        <end position="317"/>
    </location>
</feature>
<feature type="region of interest" description="Disordered" evidence="1">
    <location>
        <begin position="924"/>
        <end position="961"/>
    </location>
</feature>
<dbReference type="GeneID" id="92512899"/>
<dbReference type="AlphaFoldDB" id="A0A836GAA7"/>
<feature type="region of interest" description="Disordered" evidence="1">
    <location>
        <begin position="682"/>
        <end position="740"/>
    </location>
</feature>
<keyword evidence="3" id="KW-1185">Reference proteome</keyword>
<organism evidence="2 3">
    <name type="scientific">Leishmania martiniquensis</name>
    <dbReference type="NCBI Taxonomy" id="1580590"/>
    <lineage>
        <taxon>Eukaryota</taxon>
        <taxon>Discoba</taxon>
        <taxon>Euglenozoa</taxon>
        <taxon>Kinetoplastea</taxon>
        <taxon>Metakinetoplastina</taxon>
        <taxon>Trypanosomatida</taxon>
        <taxon>Trypanosomatidae</taxon>
        <taxon>Leishmaniinae</taxon>
        <taxon>Leishmania</taxon>
    </lineage>
</organism>
<feature type="compositionally biased region" description="Basic and acidic residues" evidence="1">
    <location>
        <begin position="924"/>
        <end position="938"/>
    </location>
</feature>
<name>A0A836GAA7_9TRYP</name>
<dbReference type="EMBL" id="JAFEUZ010000033">
    <property type="protein sequence ID" value="KAG5469589.1"/>
    <property type="molecule type" value="Genomic_DNA"/>
</dbReference>
<evidence type="ECO:0000313" key="3">
    <source>
        <dbReference type="Proteomes" id="UP000673552"/>
    </source>
</evidence>
<feature type="compositionally biased region" description="Polar residues" evidence="1">
    <location>
        <begin position="687"/>
        <end position="698"/>
    </location>
</feature>
<dbReference type="Proteomes" id="UP000673552">
    <property type="component" value="Unassembled WGS sequence"/>
</dbReference>
<feature type="region of interest" description="Disordered" evidence="1">
    <location>
        <begin position="298"/>
        <end position="332"/>
    </location>
</feature>
<sequence>MSTYHQTHSSRRRRPKLASSNEEATQSLEEMKAYYLTSQLVLEEPPAMPTRPTEKRSDVHISVDDTLQRRNTVTSPNSTHGFKEDATSTKGFVPVRGYMTVSTSDSVESAIVFHSCERAAAMMVSGLLSDSDHKGLCSSSSPTKVASDTAKATLMDDDHDVDAEDAVDRNTEDDNVGNRHCDGVLLRLYRPEAGLQPERVSCQESPLPPAVLKMQFPAGGASGRRCNCSSGSREQGGGRYPTLSQSSRFEDVYQLPVHGREMCKNSNFSVGRTRGMAQDDQVCSSSVDSFSVEGSGATFQMSSSPKRIESSANSQFAVQPRQPRNGRNAPPILGVSRYESVTSPIRSPQVSADVSSHALMTVSGPHFVSSDQMALFSRLHGQHRHTHPCHHQHNYTGRRPYADAVVDGGGGVEGRVPSIPSASPSSCDGEAALKTSLSLTDGFDLVRAPITGLRAILLGNNTVEEEEAAENPEMRALQAEQLKHFYSKVVRQHRDGAKSRVSACGLSPPRLTTRTYSSAQESWSLGVDTAANGLALGRKASVSTLSQPCTHANNGTSVVALASAVERTFKKQERKVVFNIDGIEQLHTKDGGTVHTPHRGTPQPTGALVQRAPSPLTLQCGSTDIAFSSGVADANDSVTWGSPPPPLLLRLGWKARARPEEPGLAATKDSPVASAGKAVLLKPLSMTPGQEASSVSAEHTSRREAEGDDNPLTSLLTASTSANLAQQPSVTPTSVVKAMPPPPGPPLTTVAQLSLVYAEEPRKRRCYGCKMLKASKKRREAAMAVATGANDAIVLQKWSTSFTLHAPPPHAHLASPNILSTTEVCPPHHGSRAKGSTKPQRLPKVSPFSAVAQAPFPFSLHSGVSGTRSAYHKEGGTVTTVSMPPSLRTVQVVPDHNWPCALTQQPTAVASTVTTATAGLTVPKQKEQAEEAVERGGLDAKAGIPQPLLPSCRPASGEPRR</sequence>
<feature type="compositionally biased region" description="Polar residues" evidence="1">
    <location>
        <begin position="711"/>
        <end position="734"/>
    </location>
</feature>
<proteinExistence type="predicted"/>